<proteinExistence type="inferred from homology"/>
<sequence>MIASAPREPVQAPPVVTEIAAGRPVRAVWENEAGGLTFQVGLGDARQFVKWTPHGSGIDLAAETARLRWASAYTTVPRVLAEGADGTATWILTQGLPGRSAVDDHWKRDPKTAVRAVGSGLRALHDTLPVADCPFDWSAEKRLERVRARAAAGRIDRAERHPDLRHLGTVERALGLLADIPPAERLVVCHGDACAPNTLVADDGTHSGHVDLGTLGVADPWADLAVATWSTRWNYGPGWEEALLDAYGIEADPERITYYRLLWDLSD</sequence>
<dbReference type="AlphaFoldDB" id="A0A7H1BFY2"/>
<evidence type="ECO:0000256" key="4">
    <source>
        <dbReference type="ARBA" id="ARBA00022777"/>
    </source>
</evidence>
<dbReference type="Pfam" id="PF01636">
    <property type="entry name" value="APH"/>
    <property type="match status" value="1"/>
</dbReference>
<evidence type="ECO:0000256" key="6">
    <source>
        <dbReference type="ARBA" id="ARBA00023251"/>
    </source>
</evidence>
<evidence type="ECO:0000256" key="9">
    <source>
        <dbReference type="PIRSR" id="PIRSR000706-2"/>
    </source>
</evidence>
<gene>
    <name evidence="11" type="ORF">IAG42_31220</name>
</gene>
<keyword evidence="5 7" id="KW-0067">ATP-binding</keyword>
<keyword evidence="9" id="KW-0460">Magnesium</keyword>
<keyword evidence="6 7" id="KW-0046">Antibiotic resistance</keyword>
<dbReference type="InterPro" id="IPR051678">
    <property type="entry name" value="AGP_Transferase"/>
</dbReference>
<dbReference type="SUPFAM" id="SSF56112">
    <property type="entry name" value="Protein kinase-like (PK-like)"/>
    <property type="match status" value="1"/>
</dbReference>
<dbReference type="GO" id="GO:0046677">
    <property type="term" value="P:response to antibiotic"/>
    <property type="evidence" value="ECO:0007669"/>
    <property type="project" value="UniProtKB-KW"/>
</dbReference>
<feature type="domain" description="Aminoglycoside phosphotransferase" evidence="10">
    <location>
        <begin position="35"/>
        <end position="256"/>
    </location>
</feature>
<dbReference type="GO" id="GO:0005524">
    <property type="term" value="F:ATP binding"/>
    <property type="evidence" value="ECO:0007669"/>
    <property type="project" value="UniProtKB-KW"/>
</dbReference>
<dbReference type="GO" id="GO:0016301">
    <property type="term" value="F:kinase activity"/>
    <property type="evidence" value="ECO:0007669"/>
    <property type="project" value="UniProtKB-KW"/>
</dbReference>
<protein>
    <submittedName>
        <fullName evidence="11">Aminoglycoside 3'-phosphotransferase</fullName>
    </submittedName>
</protein>
<feature type="binding site" evidence="9">
    <location>
        <position position="211"/>
    </location>
    <ligand>
        <name>Mg(2+)</name>
        <dbReference type="ChEBI" id="CHEBI:18420"/>
    </ligand>
</feature>
<evidence type="ECO:0000313" key="11">
    <source>
        <dbReference type="EMBL" id="QNS07637.1"/>
    </source>
</evidence>
<accession>A0A7H1BFY2</accession>
<dbReference type="GO" id="GO:0046872">
    <property type="term" value="F:metal ion binding"/>
    <property type="evidence" value="ECO:0007669"/>
    <property type="project" value="UniProtKB-KW"/>
</dbReference>
<dbReference type="InterPro" id="IPR011009">
    <property type="entry name" value="Kinase-like_dom_sf"/>
</dbReference>
<dbReference type="Gene3D" id="3.90.1200.10">
    <property type="match status" value="1"/>
</dbReference>
<evidence type="ECO:0000256" key="7">
    <source>
        <dbReference type="PIRNR" id="PIRNR000706"/>
    </source>
</evidence>
<evidence type="ECO:0000259" key="10">
    <source>
        <dbReference type="Pfam" id="PF01636"/>
    </source>
</evidence>
<dbReference type="InterPro" id="IPR024165">
    <property type="entry name" value="Kan/Strep_kinase"/>
</dbReference>
<keyword evidence="4 7" id="KW-0418">Kinase</keyword>
<name>A0A7H1BFY2_9ACTN</name>
<dbReference type="PANTHER" id="PTHR21310:SF41">
    <property type="entry name" value="3'-PHOSPHOTRANSFERASE, PUTATIVE-RELATED"/>
    <property type="match status" value="1"/>
</dbReference>
<dbReference type="GO" id="GO:0016773">
    <property type="term" value="F:phosphotransferase activity, alcohol group as acceptor"/>
    <property type="evidence" value="ECO:0007669"/>
    <property type="project" value="InterPro"/>
</dbReference>
<dbReference type="EMBL" id="CP061281">
    <property type="protein sequence ID" value="QNS07637.1"/>
    <property type="molecule type" value="Genomic_DNA"/>
</dbReference>
<evidence type="ECO:0000256" key="2">
    <source>
        <dbReference type="ARBA" id="ARBA00022679"/>
    </source>
</evidence>
<evidence type="ECO:0000256" key="5">
    <source>
        <dbReference type="ARBA" id="ARBA00022840"/>
    </source>
</evidence>
<dbReference type="InterPro" id="IPR002575">
    <property type="entry name" value="Aminoglycoside_PTrfase"/>
</dbReference>
<comment type="similarity">
    <text evidence="1 7">Belongs to the aminoglycoside phosphotransferase family.</text>
</comment>
<evidence type="ECO:0000256" key="8">
    <source>
        <dbReference type="PIRSR" id="PIRSR000706-1"/>
    </source>
</evidence>
<keyword evidence="3 7" id="KW-0547">Nucleotide-binding</keyword>
<dbReference type="Gene3D" id="3.30.200.20">
    <property type="entry name" value="Phosphorylase Kinase, domain 1"/>
    <property type="match status" value="1"/>
</dbReference>
<keyword evidence="12" id="KW-1185">Reference proteome</keyword>
<keyword evidence="2 7" id="KW-0808">Transferase</keyword>
<dbReference type="Proteomes" id="UP000516428">
    <property type="component" value="Chromosome"/>
</dbReference>
<reference evidence="11 12" key="1">
    <citation type="submission" date="2020-09" db="EMBL/GenBank/DDBJ databases">
        <title>A novel species.</title>
        <authorList>
            <person name="Gao J."/>
        </authorList>
    </citation>
    <scope>NUCLEOTIDE SEQUENCE [LARGE SCALE GENOMIC DNA]</scope>
    <source>
        <strain evidence="11 12">CRXT-Y-14</strain>
    </source>
</reference>
<dbReference type="PIRSF" id="PIRSF000706">
    <property type="entry name" value="Kanamycin_kin"/>
    <property type="match status" value="1"/>
</dbReference>
<keyword evidence="9" id="KW-0479">Metal-binding</keyword>
<feature type="binding site" evidence="9">
    <location>
        <position position="197"/>
    </location>
    <ligand>
        <name>Mg(2+)</name>
        <dbReference type="ChEBI" id="CHEBI:18420"/>
    </ligand>
</feature>
<feature type="active site" description="Proton acceptor" evidence="8">
    <location>
        <position position="192"/>
    </location>
</feature>
<evidence type="ECO:0000256" key="3">
    <source>
        <dbReference type="ARBA" id="ARBA00022741"/>
    </source>
</evidence>
<dbReference type="PANTHER" id="PTHR21310">
    <property type="entry name" value="AMINOGLYCOSIDE PHOSPHOTRANSFERASE-RELATED-RELATED"/>
    <property type="match status" value="1"/>
</dbReference>
<organism evidence="11 12">
    <name type="scientific">Streptomyces xanthii</name>
    <dbReference type="NCBI Taxonomy" id="2768069"/>
    <lineage>
        <taxon>Bacteria</taxon>
        <taxon>Bacillati</taxon>
        <taxon>Actinomycetota</taxon>
        <taxon>Actinomycetes</taxon>
        <taxon>Kitasatosporales</taxon>
        <taxon>Streptomycetaceae</taxon>
        <taxon>Streptomyces</taxon>
    </lineage>
</organism>
<evidence type="ECO:0000256" key="1">
    <source>
        <dbReference type="ARBA" id="ARBA00006219"/>
    </source>
</evidence>
<dbReference type="RefSeq" id="WP_188340299.1">
    <property type="nucleotide sequence ID" value="NZ_CP061281.1"/>
</dbReference>
<dbReference type="CDD" id="cd05150">
    <property type="entry name" value="APH"/>
    <property type="match status" value="1"/>
</dbReference>
<evidence type="ECO:0000313" key="12">
    <source>
        <dbReference type="Proteomes" id="UP000516428"/>
    </source>
</evidence>
<dbReference type="KEGG" id="sxn:IAG42_31220"/>